<dbReference type="Proteomes" id="UP001159042">
    <property type="component" value="Unassembled WGS sequence"/>
</dbReference>
<protein>
    <submittedName>
        <fullName evidence="1">Uncharacterized protein</fullName>
    </submittedName>
</protein>
<evidence type="ECO:0000313" key="1">
    <source>
        <dbReference type="EMBL" id="KAJ8909830.1"/>
    </source>
</evidence>
<keyword evidence="2" id="KW-1185">Reference proteome</keyword>
<reference evidence="1 2" key="1">
    <citation type="journal article" date="2023" name="Insect Mol. Biol.">
        <title>Genome sequencing provides insights into the evolution of gene families encoding plant cell wall-degrading enzymes in longhorned beetles.</title>
        <authorList>
            <person name="Shin N.R."/>
            <person name="Okamura Y."/>
            <person name="Kirsch R."/>
            <person name="Pauchet Y."/>
        </authorList>
    </citation>
    <scope>NUCLEOTIDE SEQUENCE [LARGE SCALE GENOMIC DNA]</scope>
    <source>
        <strain evidence="1">EAD_L_NR</strain>
    </source>
</reference>
<dbReference type="AlphaFoldDB" id="A0AAV8V798"/>
<comment type="caution">
    <text evidence="1">The sequence shown here is derived from an EMBL/GenBank/DDBJ whole genome shotgun (WGS) entry which is preliminary data.</text>
</comment>
<proteinExistence type="predicted"/>
<gene>
    <name evidence="1" type="ORF">NQ315_013323</name>
</gene>
<sequence>MCVKKDKLLATRKINLPAAMLKMNAIQPLSPKIFYPPGTIEELEEELGSYNETKRKLESSAPLLHPTSPQLSLAPTIVNLSRVHTSPSLARVSTKDSINKDFLTRVSSCNSSLYYSPSSIRYNGSKSVGMLPIRTIL</sequence>
<organism evidence="1 2">
    <name type="scientific">Exocentrus adspersus</name>
    <dbReference type="NCBI Taxonomy" id="1586481"/>
    <lineage>
        <taxon>Eukaryota</taxon>
        <taxon>Metazoa</taxon>
        <taxon>Ecdysozoa</taxon>
        <taxon>Arthropoda</taxon>
        <taxon>Hexapoda</taxon>
        <taxon>Insecta</taxon>
        <taxon>Pterygota</taxon>
        <taxon>Neoptera</taxon>
        <taxon>Endopterygota</taxon>
        <taxon>Coleoptera</taxon>
        <taxon>Polyphaga</taxon>
        <taxon>Cucujiformia</taxon>
        <taxon>Chrysomeloidea</taxon>
        <taxon>Cerambycidae</taxon>
        <taxon>Lamiinae</taxon>
        <taxon>Acanthocinini</taxon>
        <taxon>Exocentrus</taxon>
    </lineage>
</organism>
<name>A0AAV8V798_9CUCU</name>
<evidence type="ECO:0000313" key="2">
    <source>
        <dbReference type="Proteomes" id="UP001159042"/>
    </source>
</evidence>
<dbReference type="EMBL" id="JANEYG010000402">
    <property type="protein sequence ID" value="KAJ8909830.1"/>
    <property type="molecule type" value="Genomic_DNA"/>
</dbReference>
<accession>A0AAV8V798</accession>